<keyword evidence="3" id="KW-1185">Reference proteome</keyword>
<evidence type="ECO:0000256" key="1">
    <source>
        <dbReference type="SAM" id="Phobius"/>
    </source>
</evidence>
<comment type="caution">
    <text evidence="2">The sequence shown here is derived from an EMBL/GenBank/DDBJ whole genome shotgun (WGS) entry which is preliminary data.</text>
</comment>
<name>A0ABR2JIS4_9PEZI</name>
<feature type="transmembrane region" description="Helical" evidence="1">
    <location>
        <begin position="82"/>
        <end position="103"/>
    </location>
</feature>
<dbReference type="Proteomes" id="UP001390339">
    <property type="component" value="Unassembled WGS sequence"/>
</dbReference>
<accession>A0ABR2JIS4</accession>
<evidence type="ECO:0000313" key="3">
    <source>
        <dbReference type="Proteomes" id="UP001390339"/>
    </source>
</evidence>
<dbReference type="EMBL" id="JAPCWZ010000002">
    <property type="protein sequence ID" value="KAK8877436.1"/>
    <property type="molecule type" value="Genomic_DNA"/>
</dbReference>
<organism evidence="2 3">
    <name type="scientific">Apiospora arundinis</name>
    <dbReference type="NCBI Taxonomy" id="335852"/>
    <lineage>
        <taxon>Eukaryota</taxon>
        <taxon>Fungi</taxon>
        <taxon>Dikarya</taxon>
        <taxon>Ascomycota</taxon>
        <taxon>Pezizomycotina</taxon>
        <taxon>Sordariomycetes</taxon>
        <taxon>Xylariomycetidae</taxon>
        <taxon>Amphisphaeriales</taxon>
        <taxon>Apiosporaceae</taxon>
        <taxon>Apiospora</taxon>
    </lineage>
</organism>
<gene>
    <name evidence="2" type="ORF">PGQ11_002382</name>
</gene>
<evidence type="ECO:0000313" key="2">
    <source>
        <dbReference type="EMBL" id="KAK8877436.1"/>
    </source>
</evidence>
<keyword evidence="1" id="KW-1133">Transmembrane helix</keyword>
<keyword evidence="1" id="KW-0812">Transmembrane</keyword>
<sequence length="633" mass="69750">MIYQNDSHRRPKLLASTYVSVDSGCHVQPESSMAWRVFQSWYIYVLHIGTCGLLVGSMTRWVDQQNFQTGSPPDSFLHVESWLYQTQVTGLLSVALMLIRLVSGACTGLLTWRAIYILLEKQGITLVQLTRLNNWRLPTVFRVGSKRAVLWSLWTVLVVVLLWPSSLATPLATSAVAWVPSVKIASEASQMQVSAMSQNAEKADWKCWLYGECLTILVTKGAILTGKAPDYVLDTAASKFRRHFSSFDGGIEEGSMMDIVAPFFNVELRWINATSTNRSKLVYTPEYTDVSKTSFNNRGAGAVTVIRDAKWNPETSAPQSPQIVTGRKTIIAVKILTINKGDTLPDGTLGEEKSPCPSHMPAFGTLPAVKPYSIPYTWNDANQTWAGRDCFLMAEATMTAGEFAGRDCVVNATGLGNYYATCAAPDLMTKTARPSWFSGPALDFLSETLKYTIMLNFTGAWMERRPQQQQQGVEFDLDAYATGALRLGYDAAWSQMIMTLVKPSEAEPVQVRQAQPVVRAVLNRPRLHLWLGLNGLVAVSALLVAWAQSRTTVAVPVRDTTLAPLLMDMSVLTHTGTVTGLCNAGSLRKEDKKLPPMMWMNSKTPSLVDASHIAGGVDEGCRRRVVFATDLKG</sequence>
<protein>
    <submittedName>
        <fullName evidence="2">Uncharacterized protein</fullName>
    </submittedName>
</protein>
<feature type="transmembrane region" description="Helical" evidence="1">
    <location>
        <begin position="41"/>
        <end position="62"/>
    </location>
</feature>
<proteinExistence type="predicted"/>
<keyword evidence="1" id="KW-0472">Membrane</keyword>
<feature type="transmembrane region" description="Helical" evidence="1">
    <location>
        <begin position="148"/>
        <end position="165"/>
    </location>
</feature>
<reference evidence="2 3" key="1">
    <citation type="journal article" date="2024" name="IMA Fungus">
        <title>Apiospora arundinis, a panoply of carbohydrate-active enzymes and secondary metabolites.</title>
        <authorList>
            <person name="Sorensen T."/>
            <person name="Petersen C."/>
            <person name="Muurmann A.T."/>
            <person name="Christiansen J.V."/>
            <person name="Brundto M.L."/>
            <person name="Overgaard C.K."/>
            <person name="Boysen A.T."/>
            <person name="Wollenberg R.D."/>
            <person name="Larsen T.O."/>
            <person name="Sorensen J.L."/>
            <person name="Nielsen K.L."/>
            <person name="Sondergaard T.E."/>
        </authorList>
    </citation>
    <scope>NUCLEOTIDE SEQUENCE [LARGE SCALE GENOMIC DNA]</scope>
    <source>
        <strain evidence="2 3">AAU 773</strain>
    </source>
</reference>